<evidence type="ECO:0000256" key="5">
    <source>
        <dbReference type="ARBA" id="ARBA00022840"/>
    </source>
</evidence>
<evidence type="ECO:0000259" key="8">
    <source>
        <dbReference type="Pfam" id="PF01171"/>
    </source>
</evidence>
<dbReference type="GO" id="GO:0032267">
    <property type="term" value="F:tRNA(Ile)-lysidine synthase activity"/>
    <property type="evidence" value="ECO:0007669"/>
    <property type="project" value="UniProtKB-EC"/>
</dbReference>
<dbReference type="InterPro" id="IPR012094">
    <property type="entry name" value="tRNA_Ile_lys_synt"/>
</dbReference>
<dbReference type="PANTHER" id="PTHR43033:SF1">
    <property type="entry name" value="TRNA(ILE)-LYSIDINE SYNTHASE-RELATED"/>
    <property type="match status" value="1"/>
</dbReference>
<evidence type="ECO:0000256" key="6">
    <source>
        <dbReference type="ARBA" id="ARBA00048539"/>
    </source>
</evidence>
<comment type="function">
    <text evidence="7">Ligates lysine onto the cytidine present at position 34 of the AUA codon-specific tRNA(Ile) that contains the anticodon CAU, in an ATP-dependent manner. Cytidine is converted to lysidine, thus changing the amino acid specificity of the tRNA from methionine to isoleucine.</text>
</comment>
<dbReference type="InterPro" id="IPR012795">
    <property type="entry name" value="tRNA_Ile_lys_synt_N"/>
</dbReference>
<evidence type="ECO:0000313" key="11">
    <source>
        <dbReference type="Proteomes" id="UP000678016"/>
    </source>
</evidence>
<keyword evidence="4 7" id="KW-0547">Nucleotide-binding</keyword>
<keyword evidence="1 7" id="KW-0963">Cytoplasm</keyword>
<evidence type="ECO:0000313" key="10">
    <source>
        <dbReference type="EMBL" id="QUX28799.1"/>
    </source>
</evidence>
<dbReference type="Gene3D" id="1.20.59.20">
    <property type="match status" value="1"/>
</dbReference>
<dbReference type="InterPro" id="IPR014729">
    <property type="entry name" value="Rossmann-like_a/b/a_fold"/>
</dbReference>
<dbReference type="SUPFAM" id="SSF52402">
    <property type="entry name" value="Adenine nucleotide alpha hydrolases-like"/>
    <property type="match status" value="1"/>
</dbReference>
<dbReference type="Proteomes" id="UP000678016">
    <property type="component" value="Chromosome"/>
</dbReference>
<keyword evidence="11" id="KW-1185">Reference proteome</keyword>
<protein>
    <recommendedName>
        <fullName evidence="7">tRNA(Ile)-lysidine synthase</fullName>
        <ecNumber evidence="7">6.3.4.19</ecNumber>
    </recommendedName>
    <alternativeName>
        <fullName evidence="7">tRNA(Ile)-2-lysyl-cytidine synthase</fullName>
    </alternativeName>
    <alternativeName>
        <fullName evidence="7">tRNA(Ile)-lysidine synthetase</fullName>
    </alternativeName>
</protein>
<dbReference type="RefSeq" id="WP_212641718.1">
    <property type="nucleotide sequence ID" value="NZ_CP074132.1"/>
</dbReference>
<feature type="domain" description="tRNA(Ile)-lysidine synthase substrate-binding" evidence="9">
    <location>
        <begin position="263"/>
        <end position="330"/>
    </location>
</feature>
<keyword evidence="3 7" id="KW-0819">tRNA processing</keyword>
<feature type="domain" description="tRNA(Ile)-lysidine/2-thiocytidine synthase N-terminal" evidence="8">
    <location>
        <begin position="28"/>
        <end position="203"/>
    </location>
</feature>
<dbReference type="EC" id="6.3.4.19" evidence="7"/>
<reference evidence="11" key="1">
    <citation type="submission" date="2021-05" db="EMBL/GenBank/DDBJ databases">
        <title>Direct Submission.</title>
        <authorList>
            <person name="Li K."/>
            <person name="Gao J."/>
        </authorList>
    </citation>
    <scope>NUCLEOTIDE SEQUENCE [LARGE SCALE GENOMIC DNA]</scope>
    <source>
        <strain evidence="11">HDS12</strain>
    </source>
</reference>
<comment type="subcellular location">
    <subcellularLocation>
        <location evidence="7">Cytoplasm</location>
    </subcellularLocation>
</comment>
<comment type="domain">
    <text evidence="7">The N-terminal region contains the highly conserved SGGXDS motif, predicted to be a P-loop motif involved in ATP binding.</text>
</comment>
<accession>A0ABX8C5M8</accession>
<evidence type="ECO:0000259" key="9">
    <source>
        <dbReference type="Pfam" id="PF09179"/>
    </source>
</evidence>
<name>A0ABX8C5M8_9ACTN</name>
<proteinExistence type="inferred from homology"/>
<organism evidence="10 11">
    <name type="scientific">Nocardiopsis akebiae</name>
    <dbReference type="NCBI Taxonomy" id="2831968"/>
    <lineage>
        <taxon>Bacteria</taxon>
        <taxon>Bacillati</taxon>
        <taxon>Actinomycetota</taxon>
        <taxon>Actinomycetes</taxon>
        <taxon>Streptosporangiales</taxon>
        <taxon>Nocardiopsidaceae</taxon>
        <taxon>Nocardiopsis</taxon>
    </lineage>
</organism>
<dbReference type="HAMAP" id="MF_01161">
    <property type="entry name" value="tRNA_Ile_lys_synt"/>
    <property type="match status" value="1"/>
</dbReference>
<dbReference type="Pfam" id="PF09179">
    <property type="entry name" value="TilS"/>
    <property type="match status" value="1"/>
</dbReference>
<dbReference type="PANTHER" id="PTHR43033">
    <property type="entry name" value="TRNA(ILE)-LYSIDINE SYNTHASE-RELATED"/>
    <property type="match status" value="1"/>
</dbReference>
<dbReference type="CDD" id="cd01992">
    <property type="entry name" value="TilS_N"/>
    <property type="match status" value="1"/>
</dbReference>
<dbReference type="SUPFAM" id="SSF82829">
    <property type="entry name" value="MesJ substrate recognition domain-like"/>
    <property type="match status" value="1"/>
</dbReference>
<evidence type="ECO:0000256" key="2">
    <source>
        <dbReference type="ARBA" id="ARBA00022598"/>
    </source>
</evidence>
<evidence type="ECO:0000256" key="4">
    <source>
        <dbReference type="ARBA" id="ARBA00022741"/>
    </source>
</evidence>
<evidence type="ECO:0000256" key="1">
    <source>
        <dbReference type="ARBA" id="ARBA00022490"/>
    </source>
</evidence>
<sequence length="334" mass="34361">MSGPHPAVAAVRSAVRRVLRGLPADATALVACSGGADSLALAGAVAFEAPRVGRAAGAVTVDHGLQEGSARRAEDVAKVLAGLGLDPVLVRTVRVSGPGGPEASARRARYEALDGAVADRAPAVVLLGHTLDDQAETVLLGLARGSGARSLAGMAPRAGHHLRPLLGLDRATVREACARMGLDAWEDPHNLDPRFARSRVRHEALPALERALGPGIAAALARTAAMLRADADTLDLLSDGLFEEASGPGDGGGRDAGPVGPVLAVAPLERAPESLRTRVLRRAALAAGCPAGALTARHVRELDRLVTEWRGQAHIDLPGGVRGRRVAGRVRFEG</sequence>
<comment type="similarity">
    <text evidence="7">Belongs to the tRNA(Ile)-lysidine synthase family.</text>
</comment>
<keyword evidence="5 7" id="KW-0067">ATP-binding</keyword>
<evidence type="ECO:0000256" key="3">
    <source>
        <dbReference type="ARBA" id="ARBA00022694"/>
    </source>
</evidence>
<dbReference type="InterPro" id="IPR015262">
    <property type="entry name" value="tRNA_Ile_lys_synt_subst-bd"/>
</dbReference>
<comment type="catalytic activity">
    <reaction evidence="6 7">
        <text>cytidine(34) in tRNA(Ile2) + L-lysine + ATP = lysidine(34) in tRNA(Ile2) + AMP + diphosphate + H(+)</text>
        <dbReference type="Rhea" id="RHEA:43744"/>
        <dbReference type="Rhea" id="RHEA-COMP:10625"/>
        <dbReference type="Rhea" id="RHEA-COMP:10670"/>
        <dbReference type="ChEBI" id="CHEBI:15378"/>
        <dbReference type="ChEBI" id="CHEBI:30616"/>
        <dbReference type="ChEBI" id="CHEBI:32551"/>
        <dbReference type="ChEBI" id="CHEBI:33019"/>
        <dbReference type="ChEBI" id="CHEBI:82748"/>
        <dbReference type="ChEBI" id="CHEBI:83665"/>
        <dbReference type="ChEBI" id="CHEBI:456215"/>
        <dbReference type="EC" id="6.3.4.19"/>
    </reaction>
</comment>
<dbReference type="InterPro" id="IPR011063">
    <property type="entry name" value="TilS/TtcA_N"/>
</dbReference>
<dbReference type="Gene3D" id="3.40.50.620">
    <property type="entry name" value="HUPs"/>
    <property type="match status" value="1"/>
</dbReference>
<dbReference type="EMBL" id="CP074132">
    <property type="protein sequence ID" value="QUX28799.1"/>
    <property type="molecule type" value="Genomic_DNA"/>
</dbReference>
<dbReference type="NCBIfam" id="TIGR02432">
    <property type="entry name" value="lysidine_TilS_N"/>
    <property type="match status" value="1"/>
</dbReference>
<dbReference type="Pfam" id="PF01171">
    <property type="entry name" value="ATP_bind_3"/>
    <property type="match status" value="1"/>
</dbReference>
<feature type="binding site" evidence="7">
    <location>
        <begin position="33"/>
        <end position="38"/>
    </location>
    <ligand>
        <name>ATP</name>
        <dbReference type="ChEBI" id="CHEBI:30616"/>
    </ligand>
</feature>
<gene>
    <name evidence="7 10" type="primary">tilS</name>
    <name evidence="10" type="ORF">KGD83_26955</name>
</gene>
<evidence type="ECO:0000256" key="7">
    <source>
        <dbReference type="HAMAP-Rule" id="MF_01161"/>
    </source>
</evidence>
<keyword evidence="2 7" id="KW-0436">Ligase</keyword>